<keyword evidence="2" id="KW-1133">Transmembrane helix</keyword>
<accession>A0AAX6GK11</accession>
<dbReference type="InterPro" id="IPR004158">
    <property type="entry name" value="DUF247_pln"/>
</dbReference>
<name>A0AAX6GK11_IRIPA</name>
<evidence type="ECO:0000256" key="1">
    <source>
        <dbReference type="SAM" id="MobiDB-lite"/>
    </source>
</evidence>
<feature type="region of interest" description="Disordered" evidence="1">
    <location>
        <begin position="290"/>
        <end position="312"/>
    </location>
</feature>
<dbReference type="PANTHER" id="PTHR31170">
    <property type="entry name" value="BNAC04G53230D PROTEIN"/>
    <property type="match status" value="1"/>
</dbReference>
<evidence type="ECO:0000313" key="3">
    <source>
        <dbReference type="EMBL" id="KAJ6829040.1"/>
    </source>
</evidence>
<protein>
    <submittedName>
        <fullName evidence="3">UPF0481 protein-like</fullName>
    </submittedName>
</protein>
<keyword evidence="2" id="KW-0472">Membrane</keyword>
<gene>
    <name evidence="3" type="ORF">M6B38_359540</name>
</gene>
<dbReference type="PANTHER" id="PTHR31170:SF25">
    <property type="entry name" value="BNAA09G04570D PROTEIN"/>
    <property type="match status" value="1"/>
</dbReference>
<dbReference type="AlphaFoldDB" id="A0AAX6GK11"/>
<dbReference type="Pfam" id="PF03140">
    <property type="entry name" value="DUF247"/>
    <property type="match status" value="1"/>
</dbReference>
<proteinExistence type="predicted"/>
<organism evidence="3 4">
    <name type="scientific">Iris pallida</name>
    <name type="common">Sweet iris</name>
    <dbReference type="NCBI Taxonomy" id="29817"/>
    <lineage>
        <taxon>Eukaryota</taxon>
        <taxon>Viridiplantae</taxon>
        <taxon>Streptophyta</taxon>
        <taxon>Embryophyta</taxon>
        <taxon>Tracheophyta</taxon>
        <taxon>Spermatophyta</taxon>
        <taxon>Magnoliopsida</taxon>
        <taxon>Liliopsida</taxon>
        <taxon>Asparagales</taxon>
        <taxon>Iridaceae</taxon>
        <taxon>Iridoideae</taxon>
        <taxon>Irideae</taxon>
        <taxon>Iris</taxon>
    </lineage>
</organism>
<reference evidence="3" key="1">
    <citation type="journal article" date="2023" name="GigaByte">
        <title>Genome assembly of the bearded iris, Iris pallida Lam.</title>
        <authorList>
            <person name="Bruccoleri R.E."/>
            <person name="Oakeley E.J."/>
            <person name="Faust A.M.E."/>
            <person name="Altorfer M."/>
            <person name="Dessus-Babus S."/>
            <person name="Burckhardt D."/>
            <person name="Oertli M."/>
            <person name="Naumann U."/>
            <person name="Petersen F."/>
            <person name="Wong J."/>
        </authorList>
    </citation>
    <scope>NUCLEOTIDE SEQUENCE</scope>
    <source>
        <strain evidence="3">GSM-AAB239-AS_SAM_17_03QT</strain>
    </source>
</reference>
<feature type="transmembrane region" description="Helical" evidence="2">
    <location>
        <begin position="462"/>
        <end position="489"/>
    </location>
</feature>
<keyword evidence="2" id="KW-0812">Transmembrane</keyword>
<dbReference type="Proteomes" id="UP001140949">
    <property type="component" value="Unassembled WGS sequence"/>
</dbReference>
<keyword evidence="4" id="KW-1185">Reference proteome</keyword>
<evidence type="ECO:0000256" key="2">
    <source>
        <dbReference type="SAM" id="Phobius"/>
    </source>
</evidence>
<reference evidence="3" key="2">
    <citation type="submission" date="2023-04" db="EMBL/GenBank/DDBJ databases">
        <authorList>
            <person name="Bruccoleri R.E."/>
            <person name="Oakeley E.J."/>
            <person name="Faust A.-M."/>
            <person name="Dessus-Babus S."/>
            <person name="Altorfer M."/>
            <person name="Burckhardt D."/>
            <person name="Oertli M."/>
            <person name="Naumann U."/>
            <person name="Petersen F."/>
            <person name="Wong J."/>
        </authorList>
    </citation>
    <scope>NUCLEOTIDE SEQUENCE</scope>
    <source>
        <strain evidence="3">GSM-AAB239-AS_SAM_17_03QT</strain>
        <tissue evidence="3">Leaf</tissue>
    </source>
</reference>
<comment type="caution">
    <text evidence="3">The sequence shown here is derived from an EMBL/GenBank/DDBJ whole genome shotgun (WGS) entry which is preliminary data.</text>
</comment>
<dbReference type="EMBL" id="JANAVB010018993">
    <property type="protein sequence ID" value="KAJ6829040.1"/>
    <property type="molecule type" value="Genomic_DNA"/>
</dbReference>
<sequence length="497" mass="56605">MATAEGGVPIDVEWLNSLTRRVEGARLRRHRRDEPRTIFRVPANMREGDPSAYQPRIISFGPFARDNPALKPMEKLKYRYVQKLLQRNPYAKLEDYVSSIRGLEVRSRACYSEDVPMGSNEFVEMMLLDGCFIVEVLLLQTDEEEDRADAGEEVEEDPILTTNWTLPLVEYDMLMLENQIPFFIVEKVFELATSAGTYQTSCGSLNRLLLSFFDDLLPNEQMFLLPDAAAPEFYHVLHFVHYCIMPEEYKKSSQSEIKKAYKPFIYLKLRKIRRLSSDLYRRLLSSFRGSRSAGSVSDGSEQSSSPVVPESVPSATMLKESGVKFKEKDARSFLDVAFRDGTMEMPTLQVYDQTNSLFRNLIAFEQCLPDVGTHVATYAVLMDCLIDSGEDVALLHRYGCVVNGLGNDDDAAKLFNRLCKEVAVNYDACYLAGLFREVKKHCDSRWNKYRAKLMRDYFSNPWSFLSLVGALVIIALTVIQTSFAILAYFKPPHGAPT</sequence>
<evidence type="ECO:0000313" key="4">
    <source>
        <dbReference type="Proteomes" id="UP001140949"/>
    </source>
</evidence>